<dbReference type="InterPro" id="IPR011047">
    <property type="entry name" value="Quinoprotein_ADH-like_sf"/>
</dbReference>
<keyword evidence="4" id="KW-1185">Reference proteome</keyword>
<proteinExistence type="predicted"/>
<protein>
    <submittedName>
        <fullName evidence="3">Outer membrane protein assembly factor BamB</fullName>
    </submittedName>
</protein>
<reference evidence="3 4" key="1">
    <citation type="submission" date="2020-08" db="EMBL/GenBank/DDBJ databases">
        <title>Genomic Encyclopedia of Type Strains, Phase IV (KMG-IV): sequencing the most valuable type-strain genomes for metagenomic binning, comparative biology and taxonomic classification.</title>
        <authorList>
            <person name="Goeker M."/>
        </authorList>
    </citation>
    <scope>NUCLEOTIDE SEQUENCE [LARGE SCALE GENOMIC DNA]</scope>
    <source>
        <strain evidence="3 4">DSM 29007</strain>
    </source>
</reference>
<name>A0A841GSD8_9BACT</name>
<dbReference type="PANTHER" id="PTHR34512:SF30">
    <property type="entry name" value="OUTER MEMBRANE PROTEIN ASSEMBLY FACTOR BAMB"/>
    <property type="match status" value="1"/>
</dbReference>
<dbReference type="RefSeq" id="WP_170037949.1">
    <property type="nucleotide sequence ID" value="NZ_JACHOW010000002.1"/>
</dbReference>
<dbReference type="InterPro" id="IPR002372">
    <property type="entry name" value="PQQ_rpt_dom"/>
</dbReference>
<gene>
    <name evidence="3" type="ORF">HNQ61_000884</name>
</gene>
<feature type="chain" id="PRO_5032867342" evidence="1">
    <location>
        <begin position="35"/>
        <end position="397"/>
    </location>
</feature>
<dbReference type="PANTHER" id="PTHR34512">
    <property type="entry name" value="CELL SURFACE PROTEIN"/>
    <property type="match status" value="1"/>
</dbReference>
<dbReference type="InterPro" id="IPR018391">
    <property type="entry name" value="PQQ_b-propeller_rpt"/>
</dbReference>
<dbReference type="Gene3D" id="2.130.10.10">
    <property type="entry name" value="YVTN repeat-like/Quinoprotein amine dehydrogenase"/>
    <property type="match status" value="1"/>
</dbReference>
<sequence length="397" mass="43090">MRLITRVLPVAGRRPKPLFAAWRLWLGLVLCAQAGCIPDATPTEPEKPGGTIAVVWRTPVTLINTGREDLAVDEHAFYTLYRGISAYDTDSGALLWNVPESAYRALNLVAVSGRVFVASVSVRAYDARSGAELWRSAVDSLARTEIAADERAVYVGTDTRRVLALDVATGRTLWSADAVVPDGDYRESVIGIVTHGDTVYAAVIQELNQSGGRKRGWMVALDRNTGRVLWRYVNERENEPHDLGNHAVAGRMLLMNDLNGGAMIGVDRFTGLEVWRRIGPLDRSGASDAFEIVDGIAYLASNDTFLYALDPETGRAIWQTSVEGSASSSAVCGDKVFAGVQGVYMASRADGRILATLFLDEAAGLKGIHLVSRLHTWGNRVYFVATDAVYAVSCDLP</sequence>
<dbReference type="InterPro" id="IPR015943">
    <property type="entry name" value="WD40/YVTN_repeat-like_dom_sf"/>
</dbReference>
<evidence type="ECO:0000313" key="3">
    <source>
        <dbReference type="EMBL" id="MBB6069269.1"/>
    </source>
</evidence>
<evidence type="ECO:0000313" key="4">
    <source>
        <dbReference type="Proteomes" id="UP000582837"/>
    </source>
</evidence>
<dbReference type="AlphaFoldDB" id="A0A841GSD8"/>
<dbReference type="Proteomes" id="UP000582837">
    <property type="component" value="Unassembled WGS sequence"/>
</dbReference>
<evidence type="ECO:0000259" key="2">
    <source>
        <dbReference type="Pfam" id="PF13360"/>
    </source>
</evidence>
<feature type="signal peptide" evidence="1">
    <location>
        <begin position="1"/>
        <end position="34"/>
    </location>
</feature>
<evidence type="ECO:0000256" key="1">
    <source>
        <dbReference type="SAM" id="SignalP"/>
    </source>
</evidence>
<dbReference type="SUPFAM" id="SSF50998">
    <property type="entry name" value="Quinoprotein alcohol dehydrogenase-like"/>
    <property type="match status" value="2"/>
</dbReference>
<keyword evidence="1" id="KW-0732">Signal</keyword>
<accession>A0A841GSD8</accession>
<organism evidence="3 4">
    <name type="scientific">Longimicrobium terrae</name>
    <dbReference type="NCBI Taxonomy" id="1639882"/>
    <lineage>
        <taxon>Bacteria</taxon>
        <taxon>Pseudomonadati</taxon>
        <taxon>Gemmatimonadota</taxon>
        <taxon>Longimicrobiia</taxon>
        <taxon>Longimicrobiales</taxon>
        <taxon>Longimicrobiaceae</taxon>
        <taxon>Longimicrobium</taxon>
    </lineage>
</organism>
<dbReference type="EMBL" id="JACHIA010000002">
    <property type="protein sequence ID" value="MBB6069269.1"/>
    <property type="molecule type" value="Genomic_DNA"/>
</dbReference>
<comment type="caution">
    <text evidence="3">The sequence shown here is derived from an EMBL/GenBank/DDBJ whole genome shotgun (WGS) entry which is preliminary data.</text>
</comment>
<dbReference type="SMART" id="SM00564">
    <property type="entry name" value="PQQ"/>
    <property type="match status" value="5"/>
</dbReference>
<feature type="domain" description="Pyrrolo-quinoline quinone repeat" evidence="2">
    <location>
        <begin position="84"/>
        <end position="202"/>
    </location>
</feature>
<dbReference type="Pfam" id="PF13360">
    <property type="entry name" value="PQQ_2"/>
    <property type="match status" value="2"/>
</dbReference>
<feature type="domain" description="Pyrrolo-quinoline quinone repeat" evidence="2">
    <location>
        <begin position="215"/>
        <end position="388"/>
    </location>
</feature>